<evidence type="ECO:0000256" key="7">
    <source>
        <dbReference type="SAM" id="Phobius"/>
    </source>
</evidence>
<dbReference type="AlphaFoldDB" id="A0A9J6E876"/>
<keyword evidence="9" id="KW-1185">Reference proteome</keyword>
<proteinExistence type="predicted"/>
<keyword evidence="2" id="KW-1003">Cell membrane</keyword>
<keyword evidence="6" id="KW-0675">Receptor</keyword>
<dbReference type="Proteomes" id="UP000821866">
    <property type="component" value="Chromosome 3"/>
</dbReference>
<comment type="subcellular location">
    <subcellularLocation>
        <location evidence="1">Cell membrane</location>
        <topology evidence="1">Multi-pass membrane protein</topology>
    </subcellularLocation>
</comment>
<feature type="transmembrane region" description="Helical" evidence="7">
    <location>
        <begin position="260"/>
        <end position="281"/>
    </location>
</feature>
<keyword evidence="3 7" id="KW-0812">Transmembrane</keyword>
<dbReference type="PANTHER" id="PTHR21421:SF29">
    <property type="entry name" value="GUSTATORY RECEPTOR 5A FOR TREHALOSE-RELATED"/>
    <property type="match status" value="1"/>
</dbReference>
<evidence type="ECO:0000256" key="1">
    <source>
        <dbReference type="ARBA" id="ARBA00004651"/>
    </source>
</evidence>
<keyword evidence="5 7" id="KW-0472">Membrane</keyword>
<dbReference type="InterPro" id="IPR013604">
    <property type="entry name" value="7TM_chemorcpt"/>
</dbReference>
<keyword evidence="4 7" id="KW-1133">Transmembrane helix</keyword>
<evidence type="ECO:0000256" key="4">
    <source>
        <dbReference type="ARBA" id="ARBA00022989"/>
    </source>
</evidence>
<feature type="transmembrane region" description="Helical" evidence="7">
    <location>
        <begin position="79"/>
        <end position="99"/>
    </location>
</feature>
<evidence type="ECO:0000256" key="6">
    <source>
        <dbReference type="ARBA" id="ARBA00023170"/>
    </source>
</evidence>
<dbReference type="GO" id="GO:0038023">
    <property type="term" value="F:signaling receptor activity"/>
    <property type="evidence" value="ECO:0007669"/>
    <property type="project" value="UniProtKB-ARBA"/>
</dbReference>
<evidence type="ECO:0008006" key="10">
    <source>
        <dbReference type="Google" id="ProtNLM"/>
    </source>
</evidence>
<reference evidence="8" key="1">
    <citation type="journal article" date="2020" name="Cell">
        <title>Large-Scale Comparative Analyses of Tick Genomes Elucidate Their Genetic Diversity and Vector Capacities.</title>
        <authorList>
            <consortium name="Tick Genome and Microbiome Consortium (TIGMIC)"/>
            <person name="Jia N."/>
            <person name="Wang J."/>
            <person name="Shi W."/>
            <person name="Du L."/>
            <person name="Sun Y."/>
            <person name="Zhan W."/>
            <person name="Jiang J.F."/>
            <person name="Wang Q."/>
            <person name="Zhang B."/>
            <person name="Ji P."/>
            <person name="Bell-Sakyi L."/>
            <person name="Cui X.M."/>
            <person name="Yuan T.T."/>
            <person name="Jiang B.G."/>
            <person name="Yang W.F."/>
            <person name="Lam T.T."/>
            <person name="Chang Q.C."/>
            <person name="Ding S.J."/>
            <person name="Wang X.J."/>
            <person name="Zhu J.G."/>
            <person name="Ruan X.D."/>
            <person name="Zhao L."/>
            <person name="Wei J.T."/>
            <person name="Ye R.Z."/>
            <person name="Que T.C."/>
            <person name="Du C.H."/>
            <person name="Zhou Y.H."/>
            <person name="Cheng J.X."/>
            <person name="Dai P.F."/>
            <person name="Guo W.B."/>
            <person name="Han X.H."/>
            <person name="Huang E.J."/>
            <person name="Li L.F."/>
            <person name="Wei W."/>
            <person name="Gao Y.C."/>
            <person name="Liu J.Z."/>
            <person name="Shao H.Z."/>
            <person name="Wang X."/>
            <person name="Wang C.C."/>
            <person name="Yang T.C."/>
            <person name="Huo Q.B."/>
            <person name="Li W."/>
            <person name="Chen H.Y."/>
            <person name="Chen S.E."/>
            <person name="Zhou L.G."/>
            <person name="Ni X.B."/>
            <person name="Tian J.H."/>
            <person name="Sheng Y."/>
            <person name="Liu T."/>
            <person name="Pan Y.S."/>
            <person name="Xia L.Y."/>
            <person name="Li J."/>
            <person name="Zhao F."/>
            <person name="Cao W.C."/>
        </authorList>
    </citation>
    <scope>NUCLEOTIDE SEQUENCE</scope>
    <source>
        <strain evidence="8">Rmic-2018</strain>
    </source>
</reference>
<feature type="transmembrane region" description="Helical" evidence="7">
    <location>
        <begin position="343"/>
        <end position="363"/>
    </location>
</feature>
<dbReference type="GO" id="GO:0005886">
    <property type="term" value="C:plasma membrane"/>
    <property type="evidence" value="ECO:0007669"/>
    <property type="project" value="UniProtKB-SubCell"/>
</dbReference>
<dbReference type="PANTHER" id="PTHR21421">
    <property type="entry name" value="GUSTATORY RECEPTOR"/>
    <property type="match status" value="1"/>
</dbReference>
<evidence type="ECO:0000313" key="8">
    <source>
        <dbReference type="EMBL" id="KAH8030417.1"/>
    </source>
</evidence>
<reference evidence="8" key="2">
    <citation type="submission" date="2021-09" db="EMBL/GenBank/DDBJ databases">
        <authorList>
            <person name="Jia N."/>
            <person name="Wang J."/>
            <person name="Shi W."/>
            <person name="Du L."/>
            <person name="Sun Y."/>
            <person name="Zhan W."/>
            <person name="Jiang J."/>
            <person name="Wang Q."/>
            <person name="Zhang B."/>
            <person name="Ji P."/>
            <person name="Sakyi L.B."/>
            <person name="Cui X."/>
            <person name="Yuan T."/>
            <person name="Jiang B."/>
            <person name="Yang W."/>
            <person name="Lam T.T.-Y."/>
            <person name="Chang Q."/>
            <person name="Ding S."/>
            <person name="Wang X."/>
            <person name="Zhu J."/>
            <person name="Ruan X."/>
            <person name="Zhao L."/>
            <person name="Wei J."/>
            <person name="Que T."/>
            <person name="Du C."/>
            <person name="Cheng J."/>
            <person name="Dai P."/>
            <person name="Han X."/>
            <person name="Huang E."/>
            <person name="Gao Y."/>
            <person name="Liu J."/>
            <person name="Shao H."/>
            <person name="Ye R."/>
            <person name="Li L."/>
            <person name="Wei W."/>
            <person name="Wang X."/>
            <person name="Wang C."/>
            <person name="Huo Q."/>
            <person name="Li W."/>
            <person name="Guo W."/>
            <person name="Chen H."/>
            <person name="Chen S."/>
            <person name="Zhou L."/>
            <person name="Zhou L."/>
            <person name="Ni X."/>
            <person name="Tian J."/>
            <person name="Zhou Y."/>
            <person name="Sheng Y."/>
            <person name="Liu T."/>
            <person name="Pan Y."/>
            <person name="Xia L."/>
            <person name="Li J."/>
            <person name="Zhao F."/>
            <person name="Cao W."/>
        </authorList>
    </citation>
    <scope>NUCLEOTIDE SEQUENCE</scope>
    <source>
        <strain evidence="8">Rmic-2018</strain>
        <tissue evidence="8">Larvae</tissue>
    </source>
</reference>
<organism evidence="8 9">
    <name type="scientific">Rhipicephalus microplus</name>
    <name type="common">Cattle tick</name>
    <name type="synonym">Boophilus microplus</name>
    <dbReference type="NCBI Taxonomy" id="6941"/>
    <lineage>
        <taxon>Eukaryota</taxon>
        <taxon>Metazoa</taxon>
        <taxon>Ecdysozoa</taxon>
        <taxon>Arthropoda</taxon>
        <taxon>Chelicerata</taxon>
        <taxon>Arachnida</taxon>
        <taxon>Acari</taxon>
        <taxon>Parasitiformes</taxon>
        <taxon>Ixodida</taxon>
        <taxon>Ixodoidea</taxon>
        <taxon>Ixodidae</taxon>
        <taxon>Rhipicephalinae</taxon>
        <taxon>Rhipicephalus</taxon>
        <taxon>Boophilus</taxon>
    </lineage>
</organism>
<accession>A0A9J6E876</accession>
<dbReference type="GO" id="GO:0050909">
    <property type="term" value="P:sensory perception of taste"/>
    <property type="evidence" value="ECO:0007669"/>
    <property type="project" value="InterPro"/>
</dbReference>
<evidence type="ECO:0000313" key="9">
    <source>
        <dbReference type="Proteomes" id="UP000821866"/>
    </source>
</evidence>
<dbReference type="EMBL" id="JABSTU010000005">
    <property type="protein sequence ID" value="KAH8030417.1"/>
    <property type="molecule type" value="Genomic_DNA"/>
</dbReference>
<dbReference type="GO" id="GO:0051606">
    <property type="term" value="P:detection of stimulus"/>
    <property type="evidence" value="ECO:0007669"/>
    <property type="project" value="UniProtKB-ARBA"/>
</dbReference>
<protein>
    <recommendedName>
        <fullName evidence="10">Gustatory receptor</fullName>
    </recommendedName>
</protein>
<evidence type="ECO:0000256" key="2">
    <source>
        <dbReference type="ARBA" id="ARBA00022475"/>
    </source>
</evidence>
<evidence type="ECO:0000256" key="3">
    <source>
        <dbReference type="ARBA" id="ARBA00022692"/>
    </source>
</evidence>
<dbReference type="VEuPathDB" id="VectorBase:LOC119163925"/>
<feature type="transmembrane region" description="Helical" evidence="7">
    <location>
        <begin position="175"/>
        <end position="197"/>
    </location>
</feature>
<comment type="caution">
    <text evidence="8">The sequence shown here is derived from an EMBL/GenBank/DDBJ whole genome shotgun (WGS) entry which is preliminary data.</text>
</comment>
<feature type="transmembrane region" description="Helical" evidence="7">
    <location>
        <begin position="138"/>
        <end position="155"/>
    </location>
</feature>
<sequence>MARSFRCHALLCRLCGCFFIRDLFGKEGKRSPKVVWRNWYTLYSIFCIGFLLWMQVGVVAHASRQATRTGHSFQGSLSVVVHVVLFVKVVVNAISVVAGTSKMLNFYIRAAVFENRVGIRACSCCATRRYFWSDVRRYCAFVVYCVAFVAAVPLVPESHALSSAGVQNVWSKVFLWIKVLFLVMLYFVYDSVHVVALRSAGKVLLEYLKNQLKLLEECIAGNVKGVEVVSRRTGDARCVVEAIRFHFYEIQELKAAINGIWSWSLVVSSTCTLLVLCTSLYELCQYGPAKWESYTAFVYSTYITYDFVSLASTSQSMVDMIEYLHSCIEPEELSLTGGDFFKLNMSLLVSMAAAIITYTVILVQTSQTATDILQQNSTCLQNTDLTT</sequence>
<gene>
    <name evidence="8" type="ORF">HPB51_006849</name>
</gene>
<name>A0A9J6E876_RHIMP</name>
<feature type="transmembrane region" description="Helical" evidence="7">
    <location>
        <begin position="39"/>
        <end position="59"/>
    </location>
</feature>
<dbReference type="Pfam" id="PF08395">
    <property type="entry name" value="7tm_7"/>
    <property type="match status" value="1"/>
</dbReference>
<evidence type="ECO:0000256" key="5">
    <source>
        <dbReference type="ARBA" id="ARBA00023136"/>
    </source>
</evidence>